<reference evidence="1" key="1">
    <citation type="journal article" date="2018" name="Nat. Biotechnol.">
        <title>A standardized bacterial taxonomy based on genome phylogeny substantially revises the tree of life.</title>
        <authorList>
            <person name="Parks D.H."/>
            <person name="Chuvochina M."/>
            <person name="Waite D.W."/>
            <person name="Rinke C."/>
            <person name="Skarshewski A."/>
            <person name="Chaumeil P.A."/>
            <person name="Hugenholtz P."/>
        </authorList>
    </citation>
    <scope>NUCLEOTIDE SEQUENCE [LARGE SCALE GENOMIC DNA]</scope>
    <source>
        <strain evidence="1">UBA11284</strain>
    </source>
</reference>
<dbReference type="AlphaFoldDB" id="A0A3D0KGG2"/>
<gene>
    <name evidence="1" type="ORF">DEO68_10870</name>
</gene>
<evidence type="ECO:0000313" key="1">
    <source>
        <dbReference type="EMBL" id="HCA02662.1"/>
    </source>
</evidence>
<protein>
    <submittedName>
        <fullName evidence="1">Uncharacterized protein</fullName>
    </submittedName>
</protein>
<proteinExistence type="predicted"/>
<comment type="caution">
    <text evidence="1">The sequence shown here is derived from an EMBL/GenBank/DDBJ whole genome shotgun (WGS) entry which is preliminary data.</text>
</comment>
<accession>A0A3D0KGG2</accession>
<sequence>MPLHWLSKQAKLAEKADFPCVTPIATCIKVSYRRFWRFFWKEDNMPVSEALEEIDDSAYSATLAEPIAAAYTRNDLTL</sequence>
<name>A0A3D0KGG2_9GAMM</name>
<organism evidence="1">
    <name type="scientific">Halomonas campaniensis</name>
    <dbReference type="NCBI Taxonomy" id="213554"/>
    <lineage>
        <taxon>Bacteria</taxon>
        <taxon>Pseudomonadati</taxon>
        <taxon>Pseudomonadota</taxon>
        <taxon>Gammaproteobacteria</taxon>
        <taxon>Oceanospirillales</taxon>
        <taxon>Halomonadaceae</taxon>
        <taxon>Halomonas</taxon>
    </lineage>
</organism>
<dbReference type="EMBL" id="DOTR01000055">
    <property type="protein sequence ID" value="HCA02662.1"/>
    <property type="molecule type" value="Genomic_DNA"/>
</dbReference>